<dbReference type="AlphaFoldDB" id="A0A9P7RXM5"/>
<dbReference type="GeneID" id="66079743"/>
<dbReference type="EMBL" id="CM032186">
    <property type="protein sequence ID" value="KAG7091646.1"/>
    <property type="molecule type" value="Genomic_DNA"/>
</dbReference>
<feature type="region of interest" description="Disordered" evidence="1">
    <location>
        <begin position="85"/>
        <end position="114"/>
    </location>
</feature>
<accession>A0A9P7RXM5</accession>
<dbReference type="OrthoDB" id="3269417at2759"/>
<evidence type="ECO:0000313" key="3">
    <source>
        <dbReference type="Proteomes" id="UP001049176"/>
    </source>
</evidence>
<keyword evidence="3" id="KW-1185">Reference proteome</keyword>
<dbReference type="RefSeq" id="XP_043008116.1">
    <property type="nucleotide sequence ID" value="XM_043155644.1"/>
</dbReference>
<dbReference type="KEGG" id="more:E1B28_010667"/>
<organism evidence="2 3">
    <name type="scientific">Marasmius oreades</name>
    <name type="common">fairy-ring Marasmius</name>
    <dbReference type="NCBI Taxonomy" id="181124"/>
    <lineage>
        <taxon>Eukaryota</taxon>
        <taxon>Fungi</taxon>
        <taxon>Dikarya</taxon>
        <taxon>Basidiomycota</taxon>
        <taxon>Agaricomycotina</taxon>
        <taxon>Agaricomycetes</taxon>
        <taxon>Agaricomycetidae</taxon>
        <taxon>Agaricales</taxon>
        <taxon>Marasmiineae</taxon>
        <taxon>Marasmiaceae</taxon>
        <taxon>Marasmius</taxon>
    </lineage>
</organism>
<evidence type="ECO:0000313" key="2">
    <source>
        <dbReference type="EMBL" id="KAG7091646.1"/>
    </source>
</evidence>
<name>A0A9P7RXM5_9AGAR</name>
<dbReference type="Proteomes" id="UP001049176">
    <property type="component" value="Chromosome 6"/>
</dbReference>
<comment type="caution">
    <text evidence="2">The sequence shown here is derived from an EMBL/GenBank/DDBJ whole genome shotgun (WGS) entry which is preliminary data.</text>
</comment>
<evidence type="ECO:0000256" key="1">
    <source>
        <dbReference type="SAM" id="MobiDB-lite"/>
    </source>
</evidence>
<gene>
    <name evidence="2" type="ORF">E1B28_010667</name>
</gene>
<reference evidence="2" key="1">
    <citation type="journal article" date="2021" name="Genome Biol. Evol.">
        <title>The assembled and annotated genome of the fairy-ring fungus Marasmius oreades.</title>
        <authorList>
            <person name="Hiltunen M."/>
            <person name="Ament-Velasquez S.L."/>
            <person name="Johannesson H."/>
        </authorList>
    </citation>
    <scope>NUCLEOTIDE SEQUENCE</scope>
    <source>
        <strain evidence="2">03SP1</strain>
    </source>
</reference>
<proteinExistence type="predicted"/>
<protein>
    <submittedName>
        <fullName evidence="2">Uncharacterized protein</fullName>
    </submittedName>
</protein>
<sequence length="153" mass="17663">MRKFACKDFEDLIQCAIPCYEGLLLPDHNDIILDLLWDLNVVIAYASLRLHSNSTLASLNTMVTELGDSMCRFVNDTCTTYETTEIPEEAEERRTAAAKARKKKNKRKRDEEEDDLLPKEFNMRTFKIHNLEHYVYFIKNVGSLDGVSTRPGE</sequence>